<organism evidence="18 19">
    <name type="scientific">Marinomonas phaeophyticola</name>
    <dbReference type="NCBI Taxonomy" id="3004091"/>
    <lineage>
        <taxon>Bacteria</taxon>
        <taxon>Pseudomonadati</taxon>
        <taxon>Pseudomonadota</taxon>
        <taxon>Gammaproteobacteria</taxon>
        <taxon>Oceanospirillales</taxon>
        <taxon>Oceanospirillaceae</taxon>
        <taxon>Marinomonas</taxon>
    </lineage>
</organism>
<evidence type="ECO:0000256" key="11">
    <source>
        <dbReference type="ARBA" id="ARBA00022989"/>
    </source>
</evidence>
<keyword evidence="9" id="KW-0418">Kinase</keyword>
<dbReference type="Pfam" id="PF02518">
    <property type="entry name" value="HATPase_c"/>
    <property type="match status" value="1"/>
</dbReference>
<dbReference type="Gene3D" id="1.10.287.130">
    <property type="match status" value="1"/>
</dbReference>
<dbReference type="CDD" id="cd00082">
    <property type="entry name" value="HisKA"/>
    <property type="match status" value="1"/>
</dbReference>
<dbReference type="NCBIfam" id="TIGR00229">
    <property type="entry name" value="sensory_box"/>
    <property type="match status" value="1"/>
</dbReference>
<feature type="transmembrane region" description="Helical" evidence="15">
    <location>
        <begin position="323"/>
        <end position="342"/>
    </location>
</feature>
<dbReference type="SUPFAM" id="SSF47384">
    <property type="entry name" value="Homodimeric domain of signal transducing histidine kinase"/>
    <property type="match status" value="1"/>
</dbReference>
<evidence type="ECO:0000256" key="8">
    <source>
        <dbReference type="ARBA" id="ARBA00022741"/>
    </source>
</evidence>
<keyword evidence="15" id="KW-0472">Membrane</keyword>
<reference evidence="18" key="1">
    <citation type="submission" date="2022-12" db="EMBL/GenBank/DDBJ databases">
        <title>Marinomonas 15G1-11 sp. nov, isolated from marine algae.</title>
        <authorList>
            <person name="Butt M."/>
            <person name="Choi D.G."/>
            <person name="Kim J.M."/>
            <person name="Lee J.K."/>
            <person name="Baek J.H."/>
            <person name="Jeon C.O."/>
        </authorList>
    </citation>
    <scope>NUCLEOTIDE SEQUENCE</scope>
    <source>
        <strain evidence="18">15G1-11</strain>
    </source>
</reference>
<gene>
    <name evidence="18" type="ORF">O1D97_05115</name>
</gene>
<keyword evidence="11 15" id="KW-1133">Transmembrane helix</keyword>
<dbReference type="PRINTS" id="PR00344">
    <property type="entry name" value="BCTRLSENSOR"/>
</dbReference>
<dbReference type="CDD" id="cd17546">
    <property type="entry name" value="REC_hyHK_CKI1_RcsC-like"/>
    <property type="match status" value="1"/>
</dbReference>
<dbReference type="InterPro" id="IPR001789">
    <property type="entry name" value="Sig_transdc_resp-reg_receiver"/>
</dbReference>
<accession>A0ABT4JRM9</accession>
<feature type="modified residue" description="4-aspartylphosphate" evidence="13">
    <location>
        <position position="947"/>
    </location>
</feature>
<dbReference type="RefSeq" id="WP_269123413.1">
    <property type="nucleotide sequence ID" value="NZ_JAPUBN010000011.1"/>
</dbReference>
<comment type="catalytic activity">
    <reaction evidence="1">
        <text>ATP + protein L-histidine = ADP + protein N-phospho-L-histidine.</text>
        <dbReference type="EC" id="2.7.13.3"/>
    </reaction>
</comment>
<dbReference type="PANTHER" id="PTHR45339">
    <property type="entry name" value="HYBRID SIGNAL TRANSDUCTION HISTIDINE KINASE J"/>
    <property type="match status" value="1"/>
</dbReference>
<dbReference type="Gene3D" id="3.30.450.20">
    <property type="entry name" value="PAS domain"/>
    <property type="match status" value="2"/>
</dbReference>
<evidence type="ECO:0000259" key="16">
    <source>
        <dbReference type="PROSITE" id="PS50109"/>
    </source>
</evidence>
<evidence type="ECO:0000256" key="7">
    <source>
        <dbReference type="ARBA" id="ARBA00022692"/>
    </source>
</evidence>
<dbReference type="EC" id="2.7.13.3" evidence="3"/>
<dbReference type="Gene3D" id="3.40.50.2300">
    <property type="match status" value="1"/>
</dbReference>
<proteinExistence type="predicted"/>
<dbReference type="PROSITE" id="PS50109">
    <property type="entry name" value="HIS_KIN"/>
    <property type="match status" value="1"/>
</dbReference>
<dbReference type="SMART" id="SM00387">
    <property type="entry name" value="HATPase_c"/>
    <property type="match status" value="1"/>
</dbReference>
<dbReference type="SUPFAM" id="SSF52172">
    <property type="entry name" value="CheY-like"/>
    <property type="match status" value="1"/>
</dbReference>
<comment type="caution">
    <text evidence="18">The sequence shown here is derived from an EMBL/GenBank/DDBJ whole genome shotgun (WGS) entry which is preliminary data.</text>
</comment>
<keyword evidence="4" id="KW-1003">Cell membrane</keyword>
<keyword evidence="8" id="KW-0547">Nucleotide-binding</keyword>
<keyword evidence="12" id="KW-0902">Two-component regulatory system</keyword>
<dbReference type="Pfam" id="PF21623">
    <property type="entry name" value="HK_sensor_dom_bact"/>
    <property type="match status" value="1"/>
</dbReference>
<dbReference type="InterPro" id="IPR011006">
    <property type="entry name" value="CheY-like_superfamily"/>
</dbReference>
<evidence type="ECO:0000256" key="4">
    <source>
        <dbReference type="ARBA" id="ARBA00022475"/>
    </source>
</evidence>
<dbReference type="InterPro" id="IPR036890">
    <property type="entry name" value="HATPase_C_sf"/>
</dbReference>
<dbReference type="GO" id="GO:0005524">
    <property type="term" value="F:ATP binding"/>
    <property type="evidence" value="ECO:0007669"/>
    <property type="project" value="UniProtKB-KW"/>
</dbReference>
<dbReference type="SUPFAM" id="SSF55785">
    <property type="entry name" value="PYP-like sensor domain (PAS domain)"/>
    <property type="match status" value="1"/>
</dbReference>
<evidence type="ECO:0000313" key="18">
    <source>
        <dbReference type="EMBL" id="MCZ2721045.1"/>
    </source>
</evidence>
<dbReference type="InterPro" id="IPR000014">
    <property type="entry name" value="PAS"/>
</dbReference>
<dbReference type="InterPro" id="IPR004358">
    <property type="entry name" value="Sig_transdc_His_kin-like_C"/>
</dbReference>
<evidence type="ECO:0000313" key="19">
    <source>
        <dbReference type="Proteomes" id="UP001149719"/>
    </source>
</evidence>
<dbReference type="SUPFAM" id="SSF55874">
    <property type="entry name" value="ATPase domain of HSP90 chaperone/DNA topoisomerase II/histidine kinase"/>
    <property type="match status" value="1"/>
</dbReference>
<keyword evidence="19" id="KW-1185">Reference proteome</keyword>
<keyword evidence="5 13" id="KW-0597">Phosphoprotein</keyword>
<name>A0ABT4JRM9_9GAMM</name>
<evidence type="ECO:0000256" key="15">
    <source>
        <dbReference type="SAM" id="Phobius"/>
    </source>
</evidence>
<dbReference type="InterPro" id="IPR036097">
    <property type="entry name" value="HisK_dim/P_sf"/>
</dbReference>
<dbReference type="SMART" id="SM00448">
    <property type="entry name" value="REC"/>
    <property type="match status" value="1"/>
</dbReference>
<dbReference type="PANTHER" id="PTHR45339:SF5">
    <property type="entry name" value="HISTIDINE KINASE"/>
    <property type="match status" value="1"/>
</dbReference>
<evidence type="ECO:0000256" key="14">
    <source>
        <dbReference type="SAM" id="Coils"/>
    </source>
</evidence>
<protein>
    <recommendedName>
        <fullName evidence="3">histidine kinase</fullName>
        <ecNumber evidence="3">2.7.13.3</ecNumber>
    </recommendedName>
</protein>
<dbReference type="CDD" id="cd16922">
    <property type="entry name" value="HATPase_EvgS-ArcB-TorS-like"/>
    <property type="match status" value="1"/>
</dbReference>
<dbReference type="SUPFAM" id="SSF103190">
    <property type="entry name" value="Sensory domain-like"/>
    <property type="match status" value="1"/>
</dbReference>
<feature type="coiled-coil region" evidence="14">
    <location>
        <begin position="479"/>
        <end position="513"/>
    </location>
</feature>
<dbReference type="PROSITE" id="PS50110">
    <property type="entry name" value="RESPONSE_REGULATORY"/>
    <property type="match status" value="1"/>
</dbReference>
<evidence type="ECO:0000256" key="10">
    <source>
        <dbReference type="ARBA" id="ARBA00022840"/>
    </source>
</evidence>
<dbReference type="SMART" id="SM00388">
    <property type="entry name" value="HisKA"/>
    <property type="match status" value="1"/>
</dbReference>
<dbReference type="InterPro" id="IPR048760">
    <property type="entry name" value="VP0354-like_sensor_dom"/>
</dbReference>
<keyword evidence="10 18" id="KW-0067">ATP-binding</keyword>
<keyword evidence="6" id="KW-0808">Transferase</keyword>
<dbReference type="InterPro" id="IPR035965">
    <property type="entry name" value="PAS-like_dom_sf"/>
</dbReference>
<comment type="subcellular location">
    <subcellularLocation>
        <location evidence="2">Cell membrane</location>
        <topology evidence="2">Multi-pass membrane protein</topology>
    </subcellularLocation>
</comment>
<keyword evidence="7 15" id="KW-0812">Transmembrane</keyword>
<dbReference type="InterPro" id="IPR005467">
    <property type="entry name" value="His_kinase_dom"/>
</dbReference>
<dbReference type="Proteomes" id="UP001149719">
    <property type="component" value="Unassembled WGS sequence"/>
</dbReference>
<sequence length="1022" mass="114852">MINKKCIAIILLAMVAGLYSISLYKDYSAAQVIEDTQAALVAETTNQAKAIEAKIANKISLLKFLLSTPPVMGITRALKNNGIDAEDNTTLEQWQQRLSIIFQSLIENDADLMQLRIILTEDKGQEFLRVDRNGGKVIRVPETRLQNKKREPYYPYASTLESGEIYVSPINLNVEYNKIAYPLQPTYRLAVPIFYIDGVERLGFLIMNVNAASILSELESHPSLVDALWLLDEDGYFIYHENKDLRFTRQLAPSKTLKNIFTINDFGQNGLLSITSIESNASNFLADRQVVYSGTDTNSRLLLYGVVNRHSVDEKIALRHQEIYLFSGITLAVLLVVLSIFYRAFSTSLRLHNINSTFQAIISESSNVVVCINQHGRIKTWNRAASKLFNIPEFTAINHSIEKCIKLENNNIIELIKGLKKSARAQTFNDKIMVGSQEKHLKVNISPIFNSSNEVDSFALQIRDVTNDVNAEILLKRNNAELESKVQERTEQLKQHSEQLEKAHDKALEASRAKSSFISIISHEMRTPLNGMVGTLSLIRNEALSSNQEKYLEMAEHSTKMLAILINDVLDLSKIESGKLEINQQEFNPHQIIESLVLQYSVRTQEKGIELILDTTELVHTQITADVNRLKQIINNLVNNAIKFTHRGEIIIKALSERTNLDTVRITIEVLDTGIGIAQENQSKLFQPFTQETAGISTEFGGTGLGLSICRQLCELMDGYIDFESEIGLGSRFFFHLDTPATQSKEHQPTDILQGSGVGILVSNKSQASVLEKMIHSIGGRAYILPFSNIDSFIKNEENHFLIIDSSIKEYALSIYSQSQDTLKKTLIILELTKESSTARKKDEDSNILKLQKPVLLTELMKLTKKNITEDTLIENFEHITDGYSIYNLTGLRLLIVDDNKINIEVAKGFLSSLNMILETAVNGQDALDILCRNEAQGTPFDCILMDCQMPIIDGYECSQKIRNGNGGKAHMNTPIIAMTANAFSGEKEKCLSYGMNDYLTKPVDQKELKTKIEQWIAMSKG</sequence>
<feature type="domain" description="Histidine kinase" evidence="16">
    <location>
        <begin position="520"/>
        <end position="741"/>
    </location>
</feature>
<dbReference type="Pfam" id="PF00512">
    <property type="entry name" value="HisKA"/>
    <property type="match status" value="1"/>
</dbReference>
<dbReference type="InterPro" id="IPR003661">
    <property type="entry name" value="HisK_dim/P_dom"/>
</dbReference>
<evidence type="ECO:0000256" key="2">
    <source>
        <dbReference type="ARBA" id="ARBA00004651"/>
    </source>
</evidence>
<dbReference type="Gene3D" id="3.30.565.10">
    <property type="entry name" value="Histidine kinase-like ATPase, C-terminal domain"/>
    <property type="match status" value="1"/>
</dbReference>
<evidence type="ECO:0000256" key="9">
    <source>
        <dbReference type="ARBA" id="ARBA00022777"/>
    </source>
</evidence>
<evidence type="ECO:0000256" key="6">
    <source>
        <dbReference type="ARBA" id="ARBA00022679"/>
    </source>
</evidence>
<evidence type="ECO:0000259" key="17">
    <source>
        <dbReference type="PROSITE" id="PS50110"/>
    </source>
</evidence>
<dbReference type="InterPro" id="IPR013767">
    <property type="entry name" value="PAS_fold"/>
</dbReference>
<evidence type="ECO:0000256" key="13">
    <source>
        <dbReference type="PROSITE-ProRule" id="PRU00169"/>
    </source>
</evidence>
<dbReference type="InterPro" id="IPR029151">
    <property type="entry name" value="Sensor-like_sf"/>
</dbReference>
<evidence type="ECO:0000256" key="3">
    <source>
        <dbReference type="ARBA" id="ARBA00012438"/>
    </source>
</evidence>
<evidence type="ECO:0000256" key="5">
    <source>
        <dbReference type="ARBA" id="ARBA00022553"/>
    </source>
</evidence>
<evidence type="ECO:0000256" key="1">
    <source>
        <dbReference type="ARBA" id="ARBA00000085"/>
    </source>
</evidence>
<evidence type="ECO:0000256" key="12">
    <source>
        <dbReference type="ARBA" id="ARBA00023012"/>
    </source>
</evidence>
<dbReference type="Pfam" id="PF00989">
    <property type="entry name" value="PAS"/>
    <property type="match status" value="1"/>
</dbReference>
<dbReference type="EMBL" id="JAPUBN010000011">
    <property type="protein sequence ID" value="MCZ2721045.1"/>
    <property type="molecule type" value="Genomic_DNA"/>
</dbReference>
<feature type="domain" description="Response regulatory" evidence="17">
    <location>
        <begin position="893"/>
        <end position="1017"/>
    </location>
</feature>
<dbReference type="InterPro" id="IPR003594">
    <property type="entry name" value="HATPase_dom"/>
</dbReference>
<dbReference type="Pfam" id="PF00072">
    <property type="entry name" value="Response_reg"/>
    <property type="match status" value="1"/>
</dbReference>
<keyword evidence="14" id="KW-0175">Coiled coil</keyword>